<dbReference type="GeneID" id="54471432"/>
<gene>
    <name evidence="11" type="ORF">BDY17DRAFT_243414</name>
</gene>
<dbReference type="AlphaFoldDB" id="A0A6A6Q5J6"/>
<dbReference type="PANTHER" id="PTHR14218">
    <property type="entry name" value="PROTEASE S8 TRIPEPTIDYL PEPTIDASE I CLN2"/>
    <property type="match status" value="1"/>
</dbReference>
<sequence>MSFLSFLSLVFVFAFGAISVDAGTVAKLATRDPRWERKFLAPRDASIKLHLALRQQDGGAAAERHLMAISHPDSPHYRRHLRADEILDLSTPASSTVHAVEVWLAQHGLLASSVLFAGFMEVNATIRQAEKLLNTTYFVFSDGRDEIVRTELFHLPDHLNYHIDFVTPTTMFPRPAIKNASNAPEQPQRFSQDPMLGTRAGCGATDNVIPSCVRQVYDINYTAKPSRVTYAVYATESASFSPTDLHVYLSEYNPPAAAANANYTVIGTGDPSESSGGIEAQFETALDTQTLTGLAWPAHGILYNNGGVFGTQHPGQVYDRFVTFLQQLIANTTIPSVVSFSESMAETSLDPAYARRLCNMMAQVGTRGVTLLFSSGDNGPNGDQPSGTHSQIFEPEFPASCPWVTAVGGTTNLAAEAGATKSTIPLINKISYVASGGGFSTLFARPDYQSPAVTNYTATQIPASYDKVKGFNAQGRGIPDVAAFSTLFPTVVDLLTVPIGGTSASTPLWAAIVTLLNDYEASKGRPRLGFINPWLYSLKAGAGLKDITTGGNNVGSCYALQGCHLSETLGYNVTRGWDPVTGLGSPVFSKLLVALDARAAAAES</sequence>
<feature type="binding site" evidence="8">
    <location>
        <position position="546"/>
    </location>
    <ligand>
        <name>Ca(2+)</name>
        <dbReference type="ChEBI" id="CHEBI:29108"/>
    </ligand>
</feature>
<feature type="active site" description="Charge relay system" evidence="8">
    <location>
        <position position="283"/>
    </location>
</feature>
<feature type="domain" description="Peptidase S53" evidence="10">
    <location>
        <begin position="207"/>
        <end position="598"/>
    </location>
</feature>
<evidence type="ECO:0000256" key="8">
    <source>
        <dbReference type="PROSITE-ProRule" id="PRU01032"/>
    </source>
</evidence>
<feature type="active site" description="Charge relay system" evidence="8">
    <location>
        <position position="503"/>
    </location>
</feature>
<keyword evidence="5 8" id="KW-0720">Serine protease</keyword>
<evidence type="ECO:0000256" key="2">
    <source>
        <dbReference type="ARBA" id="ARBA00022670"/>
    </source>
</evidence>
<evidence type="ECO:0000256" key="5">
    <source>
        <dbReference type="ARBA" id="ARBA00022825"/>
    </source>
</evidence>
<keyword evidence="12" id="KW-1185">Reference proteome</keyword>
<dbReference type="PROSITE" id="PS00138">
    <property type="entry name" value="SUBTILASE_SER"/>
    <property type="match status" value="1"/>
</dbReference>
<keyword evidence="4 8" id="KW-0378">Hydrolase</keyword>
<proteinExistence type="predicted"/>
<reference evidence="11" key="1">
    <citation type="journal article" date="2020" name="Stud. Mycol.">
        <title>101 Dothideomycetes genomes: a test case for predicting lifestyles and emergence of pathogens.</title>
        <authorList>
            <person name="Haridas S."/>
            <person name="Albert R."/>
            <person name="Binder M."/>
            <person name="Bloem J."/>
            <person name="Labutti K."/>
            <person name="Salamov A."/>
            <person name="Andreopoulos B."/>
            <person name="Baker S."/>
            <person name="Barry K."/>
            <person name="Bills G."/>
            <person name="Bluhm B."/>
            <person name="Cannon C."/>
            <person name="Castanera R."/>
            <person name="Culley D."/>
            <person name="Daum C."/>
            <person name="Ezra D."/>
            <person name="Gonzalez J."/>
            <person name="Henrissat B."/>
            <person name="Kuo A."/>
            <person name="Liang C."/>
            <person name="Lipzen A."/>
            <person name="Lutzoni F."/>
            <person name="Magnuson J."/>
            <person name="Mondo S."/>
            <person name="Nolan M."/>
            <person name="Ohm R."/>
            <person name="Pangilinan J."/>
            <person name="Park H.-J."/>
            <person name="Ramirez L."/>
            <person name="Alfaro M."/>
            <person name="Sun H."/>
            <person name="Tritt A."/>
            <person name="Yoshinaga Y."/>
            <person name="Zwiers L.-H."/>
            <person name="Turgeon B."/>
            <person name="Goodwin S."/>
            <person name="Spatafora J."/>
            <person name="Crous P."/>
            <person name="Grigoriev I."/>
        </authorList>
    </citation>
    <scope>NUCLEOTIDE SEQUENCE</scope>
    <source>
        <strain evidence="11">CBS 113389</strain>
    </source>
</reference>
<feature type="chain" id="PRO_5025381246" evidence="9">
    <location>
        <begin position="23"/>
        <end position="604"/>
    </location>
</feature>
<keyword evidence="9" id="KW-0732">Signal</keyword>
<dbReference type="SUPFAM" id="SSF54897">
    <property type="entry name" value="Protease propeptides/inhibitors"/>
    <property type="match status" value="1"/>
</dbReference>
<dbReference type="InterPro" id="IPR050819">
    <property type="entry name" value="Tripeptidyl-peptidase_I"/>
</dbReference>
<evidence type="ECO:0000256" key="7">
    <source>
        <dbReference type="ARBA" id="ARBA00023145"/>
    </source>
</evidence>
<dbReference type="SMART" id="SM00944">
    <property type="entry name" value="Pro-kuma_activ"/>
    <property type="match status" value="1"/>
</dbReference>
<dbReference type="CDD" id="cd04056">
    <property type="entry name" value="Peptidases_S53"/>
    <property type="match status" value="1"/>
</dbReference>
<dbReference type="GO" id="GO:0046872">
    <property type="term" value="F:metal ion binding"/>
    <property type="evidence" value="ECO:0007669"/>
    <property type="project" value="UniProtKB-UniRule"/>
</dbReference>
<evidence type="ECO:0000256" key="9">
    <source>
        <dbReference type="SAM" id="SignalP"/>
    </source>
</evidence>
<feature type="binding site" evidence="8">
    <location>
        <position position="576"/>
    </location>
    <ligand>
        <name>Ca(2+)</name>
        <dbReference type="ChEBI" id="CHEBI:29108"/>
    </ligand>
</feature>
<evidence type="ECO:0000256" key="6">
    <source>
        <dbReference type="ARBA" id="ARBA00022837"/>
    </source>
</evidence>
<dbReference type="GO" id="GO:0008240">
    <property type="term" value="F:tripeptidyl-peptidase activity"/>
    <property type="evidence" value="ECO:0007669"/>
    <property type="project" value="TreeGrafter"/>
</dbReference>
<keyword evidence="3 8" id="KW-0479">Metal-binding</keyword>
<feature type="binding site" evidence="8">
    <location>
        <position position="547"/>
    </location>
    <ligand>
        <name>Ca(2+)</name>
        <dbReference type="ChEBI" id="CHEBI:29108"/>
    </ligand>
</feature>
<dbReference type="Gene3D" id="3.40.50.200">
    <property type="entry name" value="Peptidase S8/S53 domain"/>
    <property type="match status" value="1"/>
</dbReference>
<dbReference type="PROSITE" id="PS51695">
    <property type="entry name" value="SEDOLISIN"/>
    <property type="match status" value="1"/>
</dbReference>
<dbReference type="GO" id="GO:0006508">
    <property type="term" value="P:proteolysis"/>
    <property type="evidence" value="ECO:0007669"/>
    <property type="project" value="UniProtKB-KW"/>
</dbReference>
<dbReference type="CDD" id="cd11377">
    <property type="entry name" value="Pro-peptidase_S53"/>
    <property type="match status" value="1"/>
</dbReference>
<dbReference type="Pfam" id="PF09286">
    <property type="entry name" value="Pro-kuma_activ"/>
    <property type="match status" value="1"/>
</dbReference>
<dbReference type="RefSeq" id="XP_033594154.1">
    <property type="nucleotide sequence ID" value="XM_033730430.1"/>
</dbReference>
<dbReference type="Proteomes" id="UP000799767">
    <property type="component" value="Unassembled WGS sequence"/>
</dbReference>
<keyword evidence="6 8" id="KW-0106">Calcium</keyword>
<feature type="signal peptide" evidence="9">
    <location>
        <begin position="1"/>
        <end position="22"/>
    </location>
</feature>
<protein>
    <submittedName>
        <fullName evidence="11">Peptidase S8/S53 domain-containing protein</fullName>
    </submittedName>
</protein>
<keyword evidence="2 8" id="KW-0645">Protease</keyword>
<dbReference type="InterPro" id="IPR036852">
    <property type="entry name" value="Peptidase_S8/S53_dom_sf"/>
</dbReference>
<dbReference type="GO" id="GO:0004252">
    <property type="term" value="F:serine-type endopeptidase activity"/>
    <property type="evidence" value="ECO:0007669"/>
    <property type="project" value="UniProtKB-UniRule"/>
</dbReference>
<comment type="subcellular location">
    <subcellularLocation>
        <location evidence="1">Secreted</location>
        <location evidence="1">Extracellular space</location>
    </subcellularLocation>
</comment>
<keyword evidence="7" id="KW-0865">Zymogen</keyword>
<dbReference type="EMBL" id="MU001631">
    <property type="protein sequence ID" value="KAF2487585.1"/>
    <property type="molecule type" value="Genomic_DNA"/>
</dbReference>
<dbReference type="InterPro" id="IPR015366">
    <property type="entry name" value="S53_propep"/>
</dbReference>
<dbReference type="InterPro" id="IPR030400">
    <property type="entry name" value="Sedolisin_dom"/>
</dbReference>
<name>A0A6A6Q5J6_9PEZI</name>
<organism evidence="11 12">
    <name type="scientific">Neohortaea acidophila</name>
    <dbReference type="NCBI Taxonomy" id="245834"/>
    <lineage>
        <taxon>Eukaryota</taxon>
        <taxon>Fungi</taxon>
        <taxon>Dikarya</taxon>
        <taxon>Ascomycota</taxon>
        <taxon>Pezizomycotina</taxon>
        <taxon>Dothideomycetes</taxon>
        <taxon>Dothideomycetidae</taxon>
        <taxon>Mycosphaerellales</taxon>
        <taxon>Teratosphaeriaceae</taxon>
        <taxon>Neohortaea</taxon>
    </lineage>
</organism>
<comment type="cofactor">
    <cofactor evidence="8">
        <name>Ca(2+)</name>
        <dbReference type="ChEBI" id="CHEBI:29108"/>
    </cofactor>
    <text evidence="8">Binds 1 Ca(2+) ion per subunit.</text>
</comment>
<accession>A0A6A6Q5J6</accession>
<dbReference type="GO" id="GO:0005576">
    <property type="term" value="C:extracellular region"/>
    <property type="evidence" value="ECO:0007669"/>
    <property type="project" value="UniProtKB-SubCell"/>
</dbReference>
<evidence type="ECO:0000256" key="1">
    <source>
        <dbReference type="ARBA" id="ARBA00004239"/>
    </source>
</evidence>
<evidence type="ECO:0000259" key="10">
    <source>
        <dbReference type="PROSITE" id="PS51695"/>
    </source>
</evidence>
<evidence type="ECO:0000256" key="4">
    <source>
        <dbReference type="ARBA" id="ARBA00022801"/>
    </source>
</evidence>
<feature type="active site" description="Charge relay system" evidence="8">
    <location>
        <position position="287"/>
    </location>
</feature>
<evidence type="ECO:0000313" key="11">
    <source>
        <dbReference type="EMBL" id="KAF2487585.1"/>
    </source>
</evidence>
<dbReference type="InterPro" id="IPR023828">
    <property type="entry name" value="Peptidase_S8_Ser-AS"/>
</dbReference>
<evidence type="ECO:0000313" key="12">
    <source>
        <dbReference type="Proteomes" id="UP000799767"/>
    </source>
</evidence>
<dbReference type="SUPFAM" id="SSF52743">
    <property type="entry name" value="Subtilisin-like"/>
    <property type="match status" value="1"/>
</dbReference>
<feature type="binding site" evidence="8">
    <location>
        <position position="578"/>
    </location>
    <ligand>
        <name>Ca(2+)</name>
        <dbReference type="ChEBI" id="CHEBI:29108"/>
    </ligand>
</feature>
<dbReference type="PANTHER" id="PTHR14218:SF15">
    <property type="entry name" value="TRIPEPTIDYL-PEPTIDASE 1"/>
    <property type="match status" value="1"/>
</dbReference>
<dbReference type="OrthoDB" id="409122at2759"/>
<evidence type="ECO:0000256" key="3">
    <source>
        <dbReference type="ARBA" id="ARBA00022723"/>
    </source>
</evidence>